<organism evidence="2">
    <name type="scientific">viral metagenome</name>
    <dbReference type="NCBI Taxonomy" id="1070528"/>
    <lineage>
        <taxon>unclassified sequences</taxon>
        <taxon>metagenomes</taxon>
        <taxon>organismal metagenomes</taxon>
    </lineage>
</organism>
<dbReference type="GO" id="GO:0003676">
    <property type="term" value="F:nucleic acid binding"/>
    <property type="evidence" value="ECO:0007669"/>
    <property type="project" value="InterPro"/>
</dbReference>
<dbReference type="InterPro" id="IPR002052">
    <property type="entry name" value="DNA_methylase_N6_adenine_CS"/>
</dbReference>
<reference evidence="2" key="1">
    <citation type="submission" date="2020-03" db="EMBL/GenBank/DDBJ databases">
        <title>The deep terrestrial virosphere.</title>
        <authorList>
            <person name="Holmfeldt K."/>
            <person name="Nilsson E."/>
            <person name="Simone D."/>
            <person name="Lopez-Fernandez M."/>
            <person name="Wu X."/>
            <person name="de Brujin I."/>
            <person name="Lundin D."/>
            <person name="Andersson A."/>
            <person name="Bertilsson S."/>
            <person name="Dopson M."/>
        </authorList>
    </citation>
    <scope>NUCLEOTIDE SEQUENCE</scope>
    <source>
        <strain evidence="2">MM415A03150</strain>
    </source>
</reference>
<dbReference type="GO" id="GO:0032259">
    <property type="term" value="P:methylation"/>
    <property type="evidence" value="ECO:0007669"/>
    <property type="project" value="InterPro"/>
</dbReference>
<keyword evidence="1" id="KW-0175">Coiled coil</keyword>
<accession>A0A6M3JNM0</accession>
<dbReference type="GO" id="GO:0008168">
    <property type="term" value="F:methyltransferase activity"/>
    <property type="evidence" value="ECO:0007669"/>
    <property type="project" value="InterPro"/>
</dbReference>
<name>A0A6M3JNM0_9ZZZZ</name>
<dbReference type="EMBL" id="MT141879">
    <property type="protein sequence ID" value="QJA71523.1"/>
    <property type="molecule type" value="Genomic_DNA"/>
</dbReference>
<sequence>MNSLFTNERISIEFWDPDNPMKKSIVDRVDLLTYRQLAIIADYQRSVGKTELKIRRAGQFRPSGDELEGTEAYYVGLQEQIQNIKEILQEIRADAADLRRYLDRMREEKNKIKKVYTDPPYSVEEGR</sequence>
<gene>
    <name evidence="2" type="ORF">MM415A03150_0007</name>
</gene>
<dbReference type="PROSITE" id="PS00092">
    <property type="entry name" value="N6_MTASE"/>
    <property type="match status" value="1"/>
</dbReference>
<feature type="coiled-coil region" evidence="1">
    <location>
        <begin position="74"/>
        <end position="115"/>
    </location>
</feature>
<evidence type="ECO:0000256" key="1">
    <source>
        <dbReference type="SAM" id="Coils"/>
    </source>
</evidence>
<proteinExistence type="predicted"/>
<evidence type="ECO:0000313" key="2">
    <source>
        <dbReference type="EMBL" id="QJA71523.1"/>
    </source>
</evidence>
<protein>
    <submittedName>
        <fullName evidence="2">Uncharacterized protein</fullName>
    </submittedName>
</protein>
<dbReference type="AlphaFoldDB" id="A0A6M3JNM0"/>